<dbReference type="Gene3D" id="3.60.10.10">
    <property type="entry name" value="Endonuclease/exonuclease/phosphatase"/>
    <property type="match status" value="1"/>
</dbReference>
<keyword evidence="2" id="KW-1185">Reference proteome</keyword>
<dbReference type="Proteomes" id="UP000316079">
    <property type="component" value="Unassembled WGS sequence"/>
</dbReference>
<dbReference type="SUPFAM" id="SSF56219">
    <property type="entry name" value="DNase I-like"/>
    <property type="match status" value="1"/>
</dbReference>
<organism evidence="1 2">
    <name type="scientific">Danionella cerebrum</name>
    <dbReference type="NCBI Taxonomy" id="2873325"/>
    <lineage>
        <taxon>Eukaryota</taxon>
        <taxon>Metazoa</taxon>
        <taxon>Chordata</taxon>
        <taxon>Craniata</taxon>
        <taxon>Vertebrata</taxon>
        <taxon>Euteleostomi</taxon>
        <taxon>Actinopterygii</taxon>
        <taxon>Neopterygii</taxon>
        <taxon>Teleostei</taxon>
        <taxon>Ostariophysi</taxon>
        <taxon>Cypriniformes</taxon>
        <taxon>Danionidae</taxon>
        <taxon>Danioninae</taxon>
        <taxon>Danionella</taxon>
    </lineage>
</organism>
<name>A0A553RFV0_9TELE</name>
<dbReference type="STRING" id="623744.A0A553RFV0"/>
<dbReference type="EMBL" id="SRMA01024169">
    <property type="protein sequence ID" value="TRZ01063.1"/>
    <property type="molecule type" value="Genomic_DNA"/>
</dbReference>
<reference evidence="1 2" key="1">
    <citation type="journal article" date="2019" name="Sci. Data">
        <title>Hybrid genome assembly and annotation of Danionella translucida.</title>
        <authorList>
            <person name="Kadobianskyi M."/>
            <person name="Schulze L."/>
            <person name="Schuelke M."/>
            <person name="Judkewitz B."/>
        </authorList>
    </citation>
    <scope>NUCLEOTIDE SEQUENCE [LARGE SCALE GENOMIC DNA]</scope>
    <source>
        <strain evidence="1 2">Bolton</strain>
    </source>
</reference>
<sequence length="88" mass="10206">VRLEDREELIRSSQPVLSNKAQMLRMPQFGLRDNLIKCELLKREDAYTYIKNYSFFLGTYNVNGQNPKESLSPWLASTDTAPDFYLVG</sequence>
<evidence type="ECO:0000313" key="1">
    <source>
        <dbReference type="EMBL" id="TRZ01063.1"/>
    </source>
</evidence>
<dbReference type="InterPro" id="IPR036691">
    <property type="entry name" value="Endo/exonu/phosph_ase_sf"/>
</dbReference>
<gene>
    <name evidence="1" type="ORF">DNTS_005390</name>
</gene>
<dbReference type="GO" id="GO:0004439">
    <property type="term" value="F:phosphatidylinositol-4,5-bisphosphate 5-phosphatase activity"/>
    <property type="evidence" value="ECO:0007669"/>
    <property type="project" value="TreeGrafter"/>
</dbReference>
<dbReference type="PANTHER" id="PTHR11200">
    <property type="entry name" value="INOSITOL 5-PHOSPHATASE"/>
    <property type="match status" value="1"/>
</dbReference>
<dbReference type="PANTHER" id="PTHR11200:SF300">
    <property type="entry name" value="TYPE II INOSITOL 1,4,5-TRISPHOSPHATE 5-PHOSPHATASE"/>
    <property type="match status" value="1"/>
</dbReference>
<dbReference type="GO" id="GO:0005829">
    <property type="term" value="C:cytosol"/>
    <property type="evidence" value="ECO:0007669"/>
    <property type="project" value="TreeGrafter"/>
</dbReference>
<dbReference type="GO" id="GO:0046856">
    <property type="term" value="P:phosphatidylinositol dephosphorylation"/>
    <property type="evidence" value="ECO:0007669"/>
    <property type="project" value="InterPro"/>
</dbReference>
<dbReference type="OrthoDB" id="7862313at2759"/>
<evidence type="ECO:0008006" key="3">
    <source>
        <dbReference type="Google" id="ProtNLM"/>
    </source>
</evidence>
<feature type="non-terminal residue" evidence="1">
    <location>
        <position position="1"/>
    </location>
</feature>
<dbReference type="InterPro" id="IPR046985">
    <property type="entry name" value="IP5"/>
</dbReference>
<dbReference type="GO" id="GO:0052658">
    <property type="term" value="F:inositol-1,4,5-trisphosphate 5-phosphatase activity"/>
    <property type="evidence" value="ECO:0007669"/>
    <property type="project" value="TreeGrafter"/>
</dbReference>
<comment type="caution">
    <text evidence="1">The sequence shown here is derived from an EMBL/GenBank/DDBJ whole genome shotgun (WGS) entry which is preliminary data.</text>
</comment>
<protein>
    <recommendedName>
        <fullName evidence="3">Inositol polyphosphate-related phosphatase domain-containing protein</fullName>
    </recommendedName>
</protein>
<proteinExistence type="predicted"/>
<dbReference type="AlphaFoldDB" id="A0A553RFV0"/>
<accession>A0A553RFV0</accession>
<dbReference type="GO" id="GO:0016020">
    <property type="term" value="C:membrane"/>
    <property type="evidence" value="ECO:0007669"/>
    <property type="project" value="TreeGrafter"/>
</dbReference>
<evidence type="ECO:0000313" key="2">
    <source>
        <dbReference type="Proteomes" id="UP000316079"/>
    </source>
</evidence>